<dbReference type="EMBL" id="JBHUIM010000002">
    <property type="protein sequence ID" value="MFD2247348.1"/>
    <property type="molecule type" value="Genomic_DNA"/>
</dbReference>
<dbReference type="Gene3D" id="3.75.10.10">
    <property type="entry name" value="L-arginine/glycine Amidinotransferase, Chain A"/>
    <property type="match status" value="1"/>
</dbReference>
<dbReference type="SUPFAM" id="SSF55909">
    <property type="entry name" value="Pentein"/>
    <property type="match status" value="1"/>
</dbReference>
<evidence type="ECO:0000313" key="1">
    <source>
        <dbReference type="EMBL" id="MFD2247348.1"/>
    </source>
</evidence>
<keyword evidence="2" id="KW-1185">Reference proteome</keyword>
<evidence type="ECO:0000313" key="2">
    <source>
        <dbReference type="Proteomes" id="UP001597374"/>
    </source>
</evidence>
<accession>A0ABW5D015</accession>
<sequence>MEENLPLRKRHYRVVDELINEAQQQIPEAGMRRRAIAMSFLHEYKSHPVQPSLVPSADGTLEGILFSLPAYAMEGEDNPLWKVYQDLLLKLPSHTQLYMLVHEPVADKLEQWLQENKLIDRAHLHRVPTVYNMFIWAEDSFEVVQDKANGKRYMVQPHSHRRIFDDYISRLTARAFELERLKVPLYYEGGNILIGDDFFLMGADYAVDTLLDLNGVQGSLLETSALDALTRLYKKYLDKDRKLYFIGSSLIIPSERNRTFTHDGQEWTETIYTKNGEGTVQPMFHIDKFITLAGRNKAGKYQVLVGDTRMADELLGTSTARLSMYDVFDDIAELLSGLGFEVYRNPLPITYVDDEEERVRKWYFATSNNAVVEIRNKQEKTVWLPTYGHGDWEDLKKTDDENKRIWEELGFKVVQLEDFHPFVENSGALHCIKKYLKRGH</sequence>
<organism evidence="1 2">
    <name type="scientific">Pontibacter ruber</name>
    <dbReference type="NCBI Taxonomy" id="1343895"/>
    <lineage>
        <taxon>Bacteria</taxon>
        <taxon>Pseudomonadati</taxon>
        <taxon>Bacteroidota</taxon>
        <taxon>Cytophagia</taxon>
        <taxon>Cytophagales</taxon>
        <taxon>Hymenobacteraceae</taxon>
        <taxon>Pontibacter</taxon>
    </lineage>
</organism>
<comment type="caution">
    <text evidence="1">The sequence shown here is derived from an EMBL/GenBank/DDBJ whole genome shotgun (WGS) entry which is preliminary data.</text>
</comment>
<protein>
    <submittedName>
        <fullName evidence="1">Uncharacterized protein</fullName>
    </submittedName>
</protein>
<proteinExistence type="predicted"/>
<dbReference type="RefSeq" id="WP_250430280.1">
    <property type="nucleotide sequence ID" value="NZ_JALPRR010000003.1"/>
</dbReference>
<reference evidence="2" key="1">
    <citation type="journal article" date="2019" name="Int. J. Syst. Evol. Microbiol.">
        <title>The Global Catalogue of Microorganisms (GCM) 10K type strain sequencing project: providing services to taxonomists for standard genome sequencing and annotation.</title>
        <authorList>
            <consortium name="The Broad Institute Genomics Platform"/>
            <consortium name="The Broad Institute Genome Sequencing Center for Infectious Disease"/>
            <person name="Wu L."/>
            <person name="Ma J."/>
        </authorList>
    </citation>
    <scope>NUCLEOTIDE SEQUENCE [LARGE SCALE GENOMIC DNA]</scope>
    <source>
        <strain evidence="2">CGMCC 4.1782</strain>
    </source>
</reference>
<dbReference type="Proteomes" id="UP001597374">
    <property type="component" value="Unassembled WGS sequence"/>
</dbReference>
<name>A0ABW5D015_9BACT</name>
<gene>
    <name evidence="1" type="ORF">ACFSKP_13865</name>
</gene>